<evidence type="ECO:0000313" key="3">
    <source>
        <dbReference type="Proteomes" id="UP001058687"/>
    </source>
</evidence>
<sequence length="240" mass="27538">MRYESAPVASEEIQENTRERAARQRTERRNELTYSAEDEKRWARNRAKALPNRSERQLNKEMRVTAKLHPIEEEQKVHEYVVSAAGKRIIYPGVIQCITITGVVPNIGIIGTHISPGASKDEIEKTFEILKSGGADGCTSWYLVGNFEQHYEYNKMGWKSDKKIVQYMRSRLGGKARYFSCDISTMAKDFGYTWGTDIYAELDGDRVSFSEKKSASRNKNDECKLIKVAFTEFESSMKCF</sequence>
<accession>A0AAE9N428</accession>
<evidence type="ECO:0000256" key="1">
    <source>
        <dbReference type="SAM" id="MobiDB-lite"/>
    </source>
</evidence>
<feature type="compositionally biased region" description="Basic and acidic residues" evidence="1">
    <location>
        <begin position="15"/>
        <end position="38"/>
    </location>
</feature>
<feature type="region of interest" description="Disordered" evidence="1">
    <location>
        <begin position="1"/>
        <end position="38"/>
    </location>
</feature>
<proteinExistence type="predicted"/>
<name>A0AAE9N428_9VIBR</name>
<evidence type="ECO:0000313" key="2">
    <source>
        <dbReference type="EMBL" id="UTZ29353.1"/>
    </source>
</evidence>
<dbReference type="AlphaFoldDB" id="A0AAE9N428"/>
<dbReference type="RefSeq" id="WP_255941700.1">
    <property type="nucleotide sequence ID" value="NZ_CP050468.1"/>
</dbReference>
<protein>
    <submittedName>
        <fullName evidence="2">Uncharacterized protein</fullName>
    </submittedName>
</protein>
<gene>
    <name evidence="2" type="ORF">HB761_22280</name>
</gene>
<reference evidence="2" key="1">
    <citation type="submission" date="2020-03" db="EMBL/GenBank/DDBJ databases">
        <title>Five strains of Vibrio campbellii isolated from Mariana Trench.</title>
        <authorList>
            <person name="Liang J."/>
            <person name="Zhang X.-H."/>
        </authorList>
    </citation>
    <scope>NUCLEOTIDE SEQUENCE</scope>
    <source>
        <strain evidence="2">LJC014</strain>
    </source>
</reference>
<organism evidence="2 3">
    <name type="scientific">Vibrio campbellii</name>
    <dbReference type="NCBI Taxonomy" id="680"/>
    <lineage>
        <taxon>Bacteria</taxon>
        <taxon>Pseudomonadati</taxon>
        <taxon>Pseudomonadota</taxon>
        <taxon>Gammaproteobacteria</taxon>
        <taxon>Vibrionales</taxon>
        <taxon>Vibrionaceae</taxon>
        <taxon>Vibrio</taxon>
    </lineage>
</organism>
<dbReference type="EMBL" id="CP050468">
    <property type="protein sequence ID" value="UTZ29353.1"/>
    <property type="molecule type" value="Genomic_DNA"/>
</dbReference>
<dbReference type="Proteomes" id="UP001058687">
    <property type="component" value="Chromosome 2"/>
</dbReference>